<comment type="catalytic activity">
    <reaction evidence="5">
        <text>adenylyl-molybdopterin + molybdate = Mo-molybdopterin + AMP + H(+)</text>
        <dbReference type="Rhea" id="RHEA:35047"/>
        <dbReference type="ChEBI" id="CHEBI:15378"/>
        <dbReference type="ChEBI" id="CHEBI:36264"/>
        <dbReference type="ChEBI" id="CHEBI:62727"/>
        <dbReference type="ChEBI" id="CHEBI:71302"/>
        <dbReference type="ChEBI" id="CHEBI:456215"/>
        <dbReference type="EC" id="2.10.1.1"/>
    </reaction>
</comment>
<comment type="caution">
    <text evidence="8">The sequence shown here is derived from an EMBL/GenBank/DDBJ whole genome shotgun (WGS) entry which is preliminary data.</text>
</comment>
<dbReference type="Pfam" id="PF03453">
    <property type="entry name" value="MoeA_N"/>
    <property type="match status" value="1"/>
</dbReference>
<sequence>MIPFIDAIQEVLKSTQNYGQELINLDESVGRILDEDIFADRDFPPFNRATKDGVAIKFESFESQKQTFKVLGIAQAGSPQLTLTDPSGCIEVMTGAIVPANADTVIMYEHAVIEKDTVSILENIKKGQNIHYAGSDTQQNEILLKSGIPITASEIGVLASVGKSKVLVKKLPKIAIVATGNELVEVNEKPLPYQIRKSNSHTLNALLQDEKIISDSYHIPDEPSTLKEKLEILSDQYDVLVLSGGVSKGKYDFLPETFEALGVEKIFHKVLQRPGKPFWFGEHQAKKTIIFAFPGNPVSTFVNYHVYFKPWLNKTLGITTQHFTVFLNEPIVNKTDLMLFVGVKTHMENGLLYASTIKTTGSGDLVSLSKIDGFIQLKPKQELSESGQNVPFIPTRRII</sequence>
<evidence type="ECO:0000256" key="2">
    <source>
        <dbReference type="ARBA" id="ARBA00005046"/>
    </source>
</evidence>
<dbReference type="InterPro" id="IPR036688">
    <property type="entry name" value="MoeA_C_domain_IV_sf"/>
</dbReference>
<dbReference type="Gene3D" id="2.170.190.11">
    <property type="entry name" value="Molybdopterin biosynthesis moea protein, domain 3"/>
    <property type="match status" value="1"/>
</dbReference>
<evidence type="ECO:0000259" key="7">
    <source>
        <dbReference type="SMART" id="SM00852"/>
    </source>
</evidence>
<dbReference type="Gene3D" id="3.40.980.10">
    <property type="entry name" value="MoaB/Mog-like domain"/>
    <property type="match status" value="1"/>
</dbReference>
<dbReference type="EC" id="2.10.1.1" evidence="6"/>
<proteinExistence type="inferred from homology"/>
<organism evidence="8 9">
    <name type="scientific">Flagellimonas hymeniacidonis</name>
    <dbReference type="NCBI Taxonomy" id="2603628"/>
    <lineage>
        <taxon>Bacteria</taxon>
        <taxon>Pseudomonadati</taxon>
        <taxon>Bacteroidota</taxon>
        <taxon>Flavobacteriia</taxon>
        <taxon>Flavobacteriales</taxon>
        <taxon>Flavobacteriaceae</taxon>
        <taxon>Flagellimonas</taxon>
    </lineage>
</organism>
<accession>A0A5C8V305</accession>
<dbReference type="CDD" id="cd00887">
    <property type="entry name" value="MoeA"/>
    <property type="match status" value="1"/>
</dbReference>
<dbReference type="PANTHER" id="PTHR10192">
    <property type="entry name" value="MOLYBDOPTERIN BIOSYNTHESIS PROTEIN"/>
    <property type="match status" value="1"/>
</dbReference>
<dbReference type="Gene3D" id="3.90.105.10">
    <property type="entry name" value="Molybdopterin biosynthesis moea protein, domain 2"/>
    <property type="match status" value="1"/>
</dbReference>
<comment type="function">
    <text evidence="1 6">Catalyzes the insertion of molybdate into adenylated molybdopterin with the concomitant release of AMP.</text>
</comment>
<dbReference type="EMBL" id="VRUR01000002">
    <property type="protein sequence ID" value="TXN35736.1"/>
    <property type="molecule type" value="Genomic_DNA"/>
</dbReference>
<reference evidence="8 9" key="1">
    <citation type="submission" date="2019-08" db="EMBL/GenBank/DDBJ databases">
        <title>Professor.</title>
        <authorList>
            <person name="Park J.S."/>
        </authorList>
    </citation>
    <scope>NUCLEOTIDE SEQUENCE [LARGE SCALE GENOMIC DNA]</scope>
    <source>
        <strain evidence="8 9">176CP5-101</strain>
    </source>
</reference>
<keyword evidence="6" id="KW-0460">Magnesium</keyword>
<dbReference type="Pfam" id="PF00994">
    <property type="entry name" value="MoCF_biosynth"/>
    <property type="match status" value="1"/>
</dbReference>
<dbReference type="SMART" id="SM00852">
    <property type="entry name" value="MoCF_biosynth"/>
    <property type="match status" value="1"/>
</dbReference>
<dbReference type="Gene3D" id="2.40.340.10">
    <property type="entry name" value="MoeA, C-terminal, domain IV"/>
    <property type="match status" value="1"/>
</dbReference>
<name>A0A5C8V305_9FLAO</name>
<keyword evidence="9" id="KW-1185">Reference proteome</keyword>
<dbReference type="SUPFAM" id="SSF53218">
    <property type="entry name" value="Molybdenum cofactor biosynthesis proteins"/>
    <property type="match status" value="1"/>
</dbReference>
<feature type="domain" description="MoaB/Mog" evidence="7">
    <location>
        <begin position="175"/>
        <end position="314"/>
    </location>
</feature>
<dbReference type="SUPFAM" id="SSF63867">
    <property type="entry name" value="MoeA C-terminal domain-like"/>
    <property type="match status" value="1"/>
</dbReference>
<dbReference type="GO" id="GO:0061599">
    <property type="term" value="F:molybdopterin molybdotransferase activity"/>
    <property type="evidence" value="ECO:0007669"/>
    <property type="project" value="UniProtKB-UniRule"/>
</dbReference>
<dbReference type="Pfam" id="PF03454">
    <property type="entry name" value="MoeA_C"/>
    <property type="match status" value="1"/>
</dbReference>
<dbReference type="InterPro" id="IPR036425">
    <property type="entry name" value="MoaB/Mog-like_dom_sf"/>
</dbReference>
<keyword evidence="6" id="KW-0479">Metal-binding</keyword>
<dbReference type="GO" id="GO:0046872">
    <property type="term" value="F:metal ion binding"/>
    <property type="evidence" value="ECO:0007669"/>
    <property type="project" value="UniProtKB-UniRule"/>
</dbReference>
<dbReference type="RefSeq" id="WP_147744510.1">
    <property type="nucleotide sequence ID" value="NZ_VRUR01000002.1"/>
</dbReference>
<evidence type="ECO:0000313" key="9">
    <source>
        <dbReference type="Proteomes" id="UP000321456"/>
    </source>
</evidence>
<dbReference type="InterPro" id="IPR005111">
    <property type="entry name" value="MoeA_C_domain_IV"/>
</dbReference>
<dbReference type="InterPro" id="IPR001453">
    <property type="entry name" value="MoaB/Mog_dom"/>
</dbReference>
<dbReference type="SUPFAM" id="SSF63882">
    <property type="entry name" value="MoeA N-terminal region -like"/>
    <property type="match status" value="1"/>
</dbReference>
<dbReference type="NCBIfam" id="TIGR00177">
    <property type="entry name" value="molyb_syn"/>
    <property type="match status" value="1"/>
</dbReference>
<evidence type="ECO:0000256" key="4">
    <source>
        <dbReference type="ARBA" id="ARBA00023150"/>
    </source>
</evidence>
<evidence type="ECO:0000313" key="8">
    <source>
        <dbReference type="EMBL" id="TXN35736.1"/>
    </source>
</evidence>
<keyword evidence="6" id="KW-0500">Molybdenum</keyword>
<dbReference type="AlphaFoldDB" id="A0A5C8V305"/>
<evidence type="ECO:0000256" key="1">
    <source>
        <dbReference type="ARBA" id="ARBA00002901"/>
    </source>
</evidence>
<dbReference type="InterPro" id="IPR005110">
    <property type="entry name" value="MoeA_linker/N"/>
</dbReference>
<dbReference type="Proteomes" id="UP000321456">
    <property type="component" value="Unassembled WGS sequence"/>
</dbReference>
<protein>
    <recommendedName>
        <fullName evidence="6">Molybdopterin molybdenumtransferase</fullName>
        <ecNumber evidence="6">2.10.1.1</ecNumber>
    </recommendedName>
</protein>
<dbReference type="InterPro" id="IPR038987">
    <property type="entry name" value="MoeA-like"/>
</dbReference>
<comment type="cofactor">
    <cofactor evidence="6">
        <name>Mg(2+)</name>
        <dbReference type="ChEBI" id="CHEBI:18420"/>
    </cofactor>
</comment>
<evidence type="ECO:0000256" key="5">
    <source>
        <dbReference type="ARBA" id="ARBA00047317"/>
    </source>
</evidence>
<dbReference type="PANTHER" id="PTHR10192:SF5">
    <property type="entry name" value="GEPHYRIN"/>
    <property type="match status" value="1"/>
</dbReference>
<dbReference type="InterPro" id="IPR036135">
    <property type="entry name" value="MoeA_linker/N_sf"/>
</dbReference>
<gene>
    <name evidence="8" type="ORF">FVB32_14275</name>
</gene>
<comment type="similarity">
    <text evidence="3 6">Belongs to the MoeA family.</text>
</comment>
<comment type="pathway">
    <text evidence="2 6">Cofactor biosynthesis; molybdopterin biosynthesis.</text>
</comment>
<keyword evidence="6 8" id="KW-0808">Transferase</keyword>
<keyword evidence="4 6" id="KW-0501">Molybdenum cofactor biosynthesis</keyword>
<dbReference type="GO" id="GO:0005829">
    <property type="term" value="C:cytosol"/>
    <property type="evidence" value="ECO:0007669"/>
    <property type="project" value="TreeGrafter"/>
</dbReference>
<dbReference type="UniPathway" id="UPA00344"/>
<evidence type="ECO:0000256" key="6">
    <source>
        <dbReference type="RuleBase" id="RU365090"/>
    </source>
</evidence>
<evidence type="ECO:0000256" key="3">
    <source>
        <dbReference type="ARBA" id="ARBA00010763"/>
    </source>
</evidence>
<dbReference type="GO" id="GO:0006777">
    <property type="term" value="P:Mo-molybdopterin cofactor biosynthetic process"/>
    <property type="evidence" value="ECO:0007669"/>
    <property type="project" value="UniProtKB-UniRule"/>
</dbReference>